<dbReference type="Gramene" id="Psat06G0636900-T1">
    <property type="protein sequence ID" value="KAI5401880.1"/>
    <property type="gene ID" value="KIW84_066369"/>
</dbReference>
<evidence type="ECO:0000313" key="2">
    <source>
        <dbReference type="EMBL" id="KAI5401880.1"/>
    </source>
</evidence>
<name>A0A9D4WHA6_PEA</name>
<proteinExistence type="predicted"/>
<dbReference type="SUPFAM" id="SSF56219">
    <property type="entry name" value="DNase I-like"/>
    <property type="match status" value="1"/>
</dbReference>
<dbReference type="Proteomes" id="UP001058974">
    <property type="component" value="Chromosome 6"/>
</dbReference>
<dbReference type="InterPro" id="IPR036691">
    <property type="entry name" value="Endo/exonu/phosph_ase_sf"/>
</dbReference>
<dbReference type="InterPro" id="IPR005135">
    <property type="entry name" value="Endo/exonuclease/phosphatase"/>
</dbReference>
<comment type="caution">
    <text evidence="2">The sequence shown here is derived from an EMBL/GenBank/DDBJ whole genome shotgun (WGS) entry which is preliminary data.</text>
</comment>
<dbReference type="GO" id="GO:0003824">
    <property type="term" value="F:catalytic activity"/>
    <property type="evidence" value="ECO:0007669"/>
    <property type="project" value="InterPro"/>
</dbReference>
<keyword evidence="3" id="KW-1185">Reference proteome</keyword>
<dbReference type="AlphaFoldDB" id="A0A9D4WHA6"/>
<dbReference type="EMBL" id="JAMSHJ010000006">
    <property type="protein sequence ID" value="KAI5401880.1"/>
    <property type="molecule type" value="Genomic_DNA"/>
</dbReference>
<reference evidence="2 3" key="1">
    <citation type="journal article" date="2022" name="Nat. Genet.">
        <title>Improved pea reference genome and pan-genome highlight genomic features and evolutionary characteristics.</title>
        <authorList>
            <person name="Yang T."/>
            <person name="Liu R."/>
            <person name="Luo Y."/>
            <person name="Hu S."/>
            <person name="Wang D."/>
            <person name="Wang C."/>
            <person name="Pandey M.K."/>
            <person name="Ge S."/>
            <person name="Xu Q."/>
            <person name="Li N."/>
            <person name="Li G."/>
            <person name="Huang Y."/>
            <person name="Saxena R.K."/>
            <person name="Ji Y."/>
            <person name="Li M."/>
            <person name="Yan X."/>
            <person name="He Y."/>
            <person name="Liu Y."/>
            <person name="Wang X."/>
            <person name="Xiang C."/>
            <person name="Varshney R.K."/>
            <person name="Ding H."/>
            <person name="Gao S."/>
            <person name="Zong X."/>
        </authorList>
    </citation>
    <scope>NUCLEOTIDE SEQUENCE [LARGE SCALE GENOMIC DNA]</scope>
    <source>
        <strain evidence="2 3">cv. Zhongwan 6</strain>
    </source>
</reference>
<dbReference type="Pfam" id="PF03372">
    <property type="entry name" value="Exo_endo_phos"/>
    <property type="match status" value="1"/>
</dbReference>
<protein>
    <recommendedName>
        <fullName evidence="1">Endonuclease/exonuclease/phosphatase domain-containing protein</fullName>
    </recommendedName>
</protein>
<sequence>MERVMGYGGCESKLKEMVAEHSSIGYANLCVIKALIMITRSLYIRGGGSSLKTKRVSHEILLGKADIFLLQETKFNLVDNFLARSFWGGEKFHGCGLSWDQSSMKGGCYYVVNVYSPCNAIQKRKLLKDLEEREKYFSDDEWCLAGDFNMIVSHEERKRSIHHNRSSKMKDFKCFIEGVNLIDMSCRGNISSCFSGDGRSMSKLDRFLVSGGLIDGWGIVGQLVNNCWFENKDFPGFVEKEWLALCVVGRSDFILKEKLRLIKGRLRMWNVEVFSHFNMELEEANDTINEMDELLAYCKEEEVTGIVARRSKKLGILWRRLDINENMLIQKSRKLWIIDGNLNSRYLHNIIKGRWRRNFIGVIHSDRGTLFSVDEVKEEVRRNFCCKFLEPELDRPLLEGVDLNVFF</sequence>
<accession>A0A9D4WHA6</accession>
<feature type="domain" description="Endonuclease/exonuclease/phosphatase" evidence="1">
    <location>
        <begin position="49"/>
        <end position="213"/>
    </location>
</feature>
<evidence type="ECO:0000313" key="3">
    <source>
        <dbReference type="Proteomes" id="UP001058974"/>
    </source>
</evidence>
<gene>
    <name evidence="2" type="ORF">KIW84_066369</name>
</gene>
<organism evidence="2 3">
    <name type="scientific">Pisum sativum</name>
    <name type="common">Garden pea</name>
    <name type="synonym">Lathyrus oleraceus</name>
    <dbReference type="NCBI Taxonomy" id="3888"/>
    <lineage>
        <taxon>Eukaryota</taxon>
        <taxon>Viridiplantae</taxon>
        <taxon>Streptophyta</taxon>
        <taxon>Embryophyta</taxon>
        <taxon>Tracheophyta</taxon>
        <taxon>Spermatophyta</taxon>
        <taxon>Magnoliopsida</taxon>
        <taxon>eudicotyledons</taxon>
        <taxon>Gunneridae</taxon>
        <taxon>Pentapetalae</taxon>
        <taxon>rosids</taxon>
        <taxon>fabids</taxon>
        <taxon>Fabales</taxon>
        <taxon>Fabaceae</taxon>
        <taxon>Papilionoideae</taxon>
        <taxon>50 kb inversion clade</taxon>
        <taxon>NPAAA clade</taxon>
        <taxon>Hologalegina</taxon>
        <taxon>IRL clade</taxon>
        <taxon>Fabeae</taxon>
        <taxon>Lathyrus</taxon>
    </lineage>
</organism>
<evidence type="ECO:0000259" key="1">
    <source>
        <dbReference type="Pfam" id="PF03372"/>
    </source>
</evidence>
<dbReference type="Gene3D" id="3.60.10.10">
    <property type="entry name" value="Endonuclease/exonuclease/phosphatase"/>
    <property type="match status" value="1"/>
</dbReference>